<organism evidence="7 8">
    <name type="scientific">Henosepilachna vigintioctopunctata</name>
    <dbReference type="NCBI Taxonomy" id="420089"/>
    <lineage>
        <taxon>Eukaryota</taxon>
        <taxon>Metazoa</taxon>
        <taxon>Ecdysozoa</taxon>
        <taxon>Arthropoda</taxon>
        <taxon>Hexapoda</taxon>
        <taxon>Insecta</taxon>
        <taxon>Pterygota</taxon>
        <taxon>Neoptera</taxon>
        <taxon>Endopterygota</taxon>
        <taxon>Coleoptera</taxon>
        <taxon>Polyphaga</taxon>
        <taxon>Cucujiformia</taxon>
        <taxon>Coccinelloidea</taxon>
        <taxon>Coccinellidae</taxon>
        <taxon>Epilachninae</taxon>
        <taxon>Epilachnini</taxon>
        <taxon>Henosepilachna</taxon>
    </lineage>
</organism>
<reference evidence="7 8" key="1">
    <citation type="submission" date="2023-03" db="EMBL/GenBank/DDBJ databases">
        <title>Genome insight into feeding habits of ladybird beetles.</title>
        <authorList>
            <person name="Li H.-S."/>
            <person name="Huang Y.-H."/>
            <person name="Pang H."/>
        </authorList>
    </citation>
    <scope>NUCLEOTIDE SEQUENCE [LARGE SCALE GENOMIC DNA]</scope>
    <source>
        <strain evidence="7">SYSU_2023b</strain>
        <tissue evidence="7">Whole body</tissue>
    </source>
</reference>
<dbReference type="GO" id="GO:0016020">
    <property type="term" value="C:membrane"/>
    <property type="evidence" value="ECO:0007669"/>
    <property type="project" value="UniProtKB-SubCell"/>
</dbReference>
<protein>
    <submittedName>
        <fullName evidence="7">Uncharacterized protein</fullName>
    </submittedName>
</protein>
<evidence type="ECO:0000256" key="2">
    <source>
        <dbReference type="ARBA" id="ARBA00008979"/>
    </source>
</evidence>
<proteinExistence type="inferred from homology"/>
<dbReference type="GO" id="GO:0004930">
    <property type="term" value="F:G protein-coupled receptor activity"/>
    <property type="evidence" value="ECO:0007669"/>
    <property type="project" value="UniProtKB-KW"/>
</dbReference>
<name>A0AAW1TSC9_9CUCU</name>
<comment type="caution">
    <text evidence="7">The sequence shown here is derived from an EMBL/GenBank/DDBJ whole genome shotgun (WGS) entry which is preliminary data.</text>
</comment>
<evidence type="ECO:0000313" key="7">
    <source>
        <dbReference type="EMBL" id="KAK9871560.1"/>
    </source>
</evidence>
<keyword evidence="5" id="KW-0675">Receptor</keyword>
<dbReference type="InterPro" id="IPR023311">
    <property type="entry name" value="Methusela_ecto_dom_2"/>
</dbReference>
<dbReference type="Gene3D" id="2.170.180.11">
    <property type="entry name" value="Methuselah ectodomain, domain 2"/>
    <property type="match status" value="1"/>
</dbReference>
<dbReference type="AlphaFoldDB" id="A0AAW1TSC9"/>
<evidence type="ECO:0000313" key="8">
    <source>
        <dbReference type="Proteomes" id="UP001431783"/>
    </source>
</evidence>
<comment type="similarity">
    <text evidence="2">Belongs to the G-protein coupled receptor 2 family. Mth subfamily.</text>
</comment>
<comment type="subcellular location">
    <subcellularLocation>
        <location evidence="1">Membrane</location>
        <topology evidence="1">Multi-pass membrane protein</topology>
    </subcellularLocation>
</comment>
<dbReference type="Proteomes" id="UP001431783">
    <property type="component" value="Unassembled WGS sequence"/>
</dbReference>
<gene>
    <name evidence="7" type="ORF">WA026_012941</name>
</gene>
<sequence length="126" mass="14975">MKEYFFIQNRCNRSIKLDPYMYPETDKFFIQENGTIYTPDFEMGTTKFSERYCVDVFQDESIGGKLLAMMCIPDVINKEIIQQFEDCIHIAASCTTHSWSFWRILAFFKPVQQNNKTITIKQRTKQ</sequence>
<evidence type="ECO:0000256" key="1">
    <source>
        <dbReference type="ARBA" id="ARBA00004141"/>
    </source>
</evidence>
<dbReference type="EMBL" id="JARQZJ010000006">
    <property type="protein sequence ID" value="KAK9871560.1"/>
    <property type="molecule type" value="Genomic_DNA"/>
</dbReference>
<keyword evidence="4" id="KW-0297">G-protein coupled receptor</keyword>
<evidence type="ECO:0000256" key="3">
    <source>
        <dbReference type="ARBA" id="ARBA00022729"/>
    </source>
</evidence>
<keyword evidence="3" id="KW-0732">Signal</keyword>
<evidence type="ECO:0000256" key="4">
    <source>
        <dbReference type="ARBA" id="ARBA00023040"/>
    </source>
</evidence>
<evidence type="ECO:0000256" key="5">
    <source>
        <dbReference type="ARBA" id="ARBA00023170"/>
    </source>
</evidence>
<accession>A0AAW1TSC9</accession>
<keyword evidence="8" id="KW-1185">Reference proteome</keyword>
<keyword evidence="6" id="KW-0807">Transducer</keyword>
<evidence type="ECO:0000256" key="6">
    <source>
        <dbReference type="ARBA" id="ARBA00023224"/>
    </source>
</evidence>